<dbReference type="InterPro" id="IPR025536">
    <property type="entry name" value="DUF4422"/>
</dbReference>
<keyword evidence="3" id="KW-1185">Reference proteome</keyword>
<name>A0A3Q9FQ80_9BACT</name>
<dbReference type="AlphaFoldDB" id="A0A3Q9FQ80"/>
<reference evidence="2 3" key="1">
    <citation type="submission" date="2018-12" db="EMBL/GenBank/DDBJ databases">
        <title>Flammeovirga pectinis sp. nov., isolated from the gut of the Korean scallop, Patinopecten yessoensis.</title>
        <authorList>
            <person name="Bae J.-W."/>
            <person name="Jeong Y.-S."/>
            <person name="Kang W."/>
        </authorList>
    </citation>
    <scope>NUCLEOTIDE SEQUENCE [LARGE SCALE GENOMIC DNA]</scope>
    <source>
        <strain evidence="2 3">L12M1</strain>
    </source>
</reference>
<dbReference type="Proteomes" id="UP000267268">
    <property type="component" value="Chromosome 1"/>
</dbReference>
<dbReference type="EMBL" id="CP034562">
    <property type="protein sequence ID" value="AZQ63509.1"/>
    <property type="molecule type" value="Genomic_DNA"/>
</dbReference>
<evidence type="ECO:0000259" key="1">
    <source>
        <dbReference type="Pfam" id="PF14393"/>
    </source>
</evidence>
<dbReference type="KEGG" id="fll:EI427_15145"/>
<organism evidence="2 3">
    <name type="scientific">Flammeovirga pectinis</name>
    <dbReference type="NCBI Taxonomy" id="2494373"/>
    <lineage>
        <taxon>Bacteria</taxon>
        <taxon>Pseudomonadati</taxon>
        <taxon>Bacteroidota</taxon>
        <taxon>Cytophagia</taxon>
        <taxon>Cytophagales</taxon>
        <taxon>Flammeovirgaceae</taxon>
        <taxon>Flammeovirga</taxon>
    </lineage>
</organism>
<evidence type="ECO:0000313" key="3">
    <source>
        <dbReference type="Proteomes" id="UP000267268"/>
    </source>
</evidence>
<evidence type="ECO:0000313" key="2">
    <source>
        <dbReference type="EMBL" id="AZQ63509.1"/>
    </source>
</evidence>
<protein>
    <submittedName>
        <fullName evidence="2">DUF4422 domain-containing protein</fullName>
    </submittedName>
</protein>
<dbReference type="RefSeq" id="WP_126616175.1">
    <property type="nucleotide sequence ID" value="NZ_CP034562.1"/>
</dbReference>
<proteinExistence type="predicted"/>
<gene>
    <name evidence="2" type="ORF">EI427_15145</name>
</gene>
<feature type="domain" description="DUF4422" evidence="1">
    <location>
        <begin position="2"/>
        <end position="240"/>
    </location>
</feature>
<accession>A0A3Q9FQ80</accession>
<dbReference type="Pfam" id="PF14393">
    <property type="entry name" value="DUF4422"/>
    <property type="match status" value="1"/>
</dbReference>
<sequence length="253" mass="30992">MIFTVHHKEFPYIKNKLYQPIQVGAENTKIQLNFLKDNTGNNISSRNNTFAELTALYWIWKNYDLDSLDFIGLSHYRRFFDFSYKKLFVKKSRKEENIKILTSLCNDKYYDRIKKALTKNDILITKHDKWKEFSIHEQYIDWHISDDWDKMVEVIKKLYPEYKQSIQEAWYTVPCNVHLYNMFIMKIEDYKSYMEWLFTILFELENKINLADKQHQEDPYQTRVFGFLSERLLNLYIYHQKFSKKEFQNILIS</sequence>
<dbReference type="OrthoDB" id="9798746at2"/>